<organism evidence="2">
    <name type="scientific">Kwoniella dejecticola CBS 10117</name>
    <dbReference type="NCBI Taxonomy" id="1296121"/>
    <lineage>
        <taxon>Eukaryota</taxon>
        <taxon>Fungi</taxon>
        <taxon>Dikarya</taxon>
        <taxon>Basidiomycota</taxon>
        <taxon>Agaricomycotina</taxon>
        <taxon>Tremellomycetes</taxon>
        <taxon>Tremellales</taxon>
        <taxon>Cryptococcaceae</taxon>
        <taxon>Kwoniella</taxon>
    </lineage>
</organism>
<sequence>MGSTGETRETRHNTWYRFLALKRENNLPQKYLDMMTSNAKAKAGTSPEEASSGVTALDSDNLDDQIDFALMDQPFDDLVSPIVESYQDCMISSASSWAYHDAAYGSQKNSLHRFNSDGPQTRAFDFTAGLTRDGQHFYFRESI</sequence>
<dbReference type="KEGG" id="kdj:28971344"/>
<protein>
    <submittedName>
        <fullName evidence="2">Uncharacterized protein</fullName>
    </submittedName>
</protein>
<dbReference type="GeneID" id="28971344"/>
<reference evidence="3" key="3">
    <citation type="submission" date="2024-02" db="EMBL/GenBank/DDBJ databases">
        <title>Comparative genomics of Cryptococcus and Kwoniella reveals pathogenesis evolution and contrasting modes of karyotype evolution via chromosome fusion or intercentromeric recombination.</title>
        <authorList>
            <person name="Coelho M.A."/>
            <person name="David-Palma M."/>
            <person name="Shea T."/>
            <person name="Bowers K."/>
            <person name="McGinley-Smith S."/>
            <person name="Mohammad A.W."/>
            <person name="Gnirke A."/>
            <person name="Yurkov A.M."/>
            <person name="Nowrousian M."/>
            <person name="Sun S."/>
            <person name="Cuomo C.A."/>
            <person name="Heitman J."/>
        </authorList>
    </citation>
    <scope>NUCLEOTIDE SEQUENCE</scope>
    <source>
        <strain evidence="3">CBS 10117</strain>
    </source>
</reference>
<reference evidence="2" key="1">
    <citation type="submission" date="2013-07" db="EMBL/GenBank/DDBJ databases">
        <title>The Genome Sequence of Cryptococcus dejecticola CBS10117.</title>
        <authorList>
            <consortium name="The Broad Institute Genome Sequencing Platform"/>
            <person name="Cuomo C."/>
            <person name="Litvintseva A."/>
            <person name="Chen Y."/>
            <person name="Heitman J."/>
            <person name="Sun S."/>
            <person name="Springer D."/>
            <person name="Dromer F."/>
            <person name="Young S.K."/>
            <person name="Zeng Q."/>
            <person name="Gargeya S."/>
            <person name="Fitzgerald M."/>
            <person name="Abouelleil A."/>
            <person name="Alvarado L."/>
            <person name="Berlin A.M."/>
            <person name="Chapman S.B."/>
            <person name="Dewar J."/>
            <person name="Goldberg J."/>
            <person name="Griggs A."/>
            <person name="Gujja S."/>
            <person name="Hansen M."/>
            <person name="Howarth C."/>
            <person name="Imamovic A."/>
            <person name="Larimer J."/>
            <person name="McCowan C."/>
            <person name="Murphy C."/>
            <person name="Pearson M."/>
            <person name="Priest M."/>
            <person name="Roberts A."/>
            <person name="Saif S."/>
            <person name="Shea T."/>
            <person name="Sykes S."/>
            <person name="Wortman J."/>
            <person name="Nusbaum C."/>
            <person name="Birren B."/>
        </authorList>
    </citation>
    <scope>NUCLEOTIDE SEQUENCE [LARGE SCALE GENOMIC DNA]</scope>
    <source>
        <strain evidence="2">CBS 10117</strain>
    </source>
</reference>
<proteinExistence type="predicted"/>
<evidence type="ECO:0000313" key="2">
    <source>
        <dbReference type="EMBL" id="OBR81735.1"/>
    </source>
</evidence>
<dbReference type="AlphaFoldDB" id="A0A1A5ZVA8"/>
<feature type="region of interest" description="Disordered" evidence="1">
    <location>
        <begin position="38"/>
        <end position="58"/>
    </location>
</feature>
<evidence type="ECO:0000313" key="3">
    <source>
        <dbReference type="EMBL" id="WWC65020.1"/>
    </source>
</evidence>
<dbReference type="RefSeq" id="XP_018259577.1">
    <property type="nucleotide sequence ID" value="XM_018410909.1"/>
</dbReference>
<reference evidence="3" key="2">
    <citation type="submission" date="2013-07" db="EMBL/GenBank/DDBJ databases">
        <authorList>
            <consortium name="The Broad Institute Genome Sequencing Platform"/>
            <person name="Cuomo C."/>
            <person name="Litvintseva A."/>
            <person name="Chen Y."/>
            <person name="Heitman J."/>
            <person name="Sun S."/>
            <person name="Springer D."/>
            <person name="Dromer F."/>
            <person name="Young S.K."/>
            <person name="Zeng Q."/>
            <person name="Gargeya S."/>
            <person name="Fitzgerald M."/>
            <person name="Abouelleil A."/>
            <person name="Alvarado L."/>
            <person name="Berlin A.M."/>
            <person name="Chapman S.B."/>
            <person name="Dewar J."/>
            <person name="Goldberg J."/>
            <person name="Griggs A."/>
            <person name="Gujja S."/>
            <person name="Hansen M."/>
            <person name="Howarth C."/>
            <person name="Imamovic A."/>
            <person name="Larimer J."/>
            <person name="McCowan C."/>
            <person name="Murphy C."/>
            <person name="Pearson M."/>
            <person name="Priest M."/>
            <person name="Roberts A."/>
            <person name="Saif S."/>
            <person name="Shea T."/>
            <person name="Sykes S."/>
            <person name="Wortman J."/>
            <person name="Nusbaum C."/>
            <person name="Birren B."/>
        </authorList>
    </citation>
    <scope>NUCLEOTIDE SEQUENCE</scope>
    <source>
        <strain evidence="3">CBS 10117</strain>
    </source>
</reference>
<evidence type="ECO:0000313" key="4">
    <source>
        <dbReference type="Proteomes" id="UP000078595"/>
    </source>
</evidence>
<evidence type="ECO:0000256" key="1">
    <source>
        <dbReference type="SAM" id="MobiDB-lite"/>
    </source>
</evidence>
<dbReference type="VEuPathDB" id="FungiDB:I303_07645"/>
<dbReference type="EMBL" id="KI894036">
    <property type="protein sequence ID" value="OBR81735.1"/>
    <property type="molecule type" value="Genomic_DNA"/>
</dbReference>
<dbReference type="EMBL" id="CP144539">
    <property type="protein sequence ID" value="WWC65020.1"/>
    <property type="molecule type" value="Genomic_DNA"/>
</dbReference>
<accession>A0A1A5ZVA8</accession>
<name>A0A1A5ZVA8_9TREE</name>
<gene>
    <name evidence="2" type="ORF">I303_07645</name>
    <name evidence="3" type="ORF">I303_107634</name>
</gene>
<keyword evidence="4" id="KW-1185">Reference proteome</keyword>
<dbReference type="Proteomes" id="UP000078595">
    <property type="component" value="Chromosome 10"/>
</dbReference>